<dbReference type="EMBL" id="AJVK01031923">
    <property type="status" value="NOT_ANNOTATED_CDS"/>
    <property type="molecule type" value="Genomic_DNA"/>
</dbReference>
<organism evidence="1 2">
    <name type="scientific">Phlebotomus papatasi</name>
    <name type="common">Sandfly</name>
    <dbReference type="NCBI Taxonomy" id="29031"/>
    <lineage>
        <taxon>Eukaryota</taxon>
        <taxon>Metazoa</taxon>
        <taxon>Ecdysozoa</taxon>
        <taxon>Arthropoda</taxon>
        <taxon>Hexapoda</taxon>
        <taxon>Insecta</taxon>
        <taxon>Pterygota</taxon>
        <taxon>Neoptera</taxon>
        <taxon>Endopterygota</taxon>
        <taxon>Diptera</taxon>
        <taxon>Nematocera</taxon>
        <taxon>Psychodoidea</taxon>
        <taxon>Psychodidae</taxon>
        <taxon>Phlebotomus</taxon>
        <taxon>Phlebotomus</taxon>
    </lineage>
</organism>
<dbReference type="SMART" id="SM00697">
    <property type="entry name" value="DM8"/>
    <property type="match status" value="1"/>
</dbReference>
<reference evidence="1" key="1">
    <citation type="submission" date="2022-08" db="UniProtKB">
        <authorList>
            <consortium name="EnsemblMetazoa"/>
        </authorList>
    </citation>
    <scope>IDENTIFICATION</scope>
    <source>
        <strain evidence="1">Israel</strain>
    </source>
</reference>
<dbReference type="AlphaFoldDB" id="A0A1B0DDG3"/>
<dbReference type="InterPro" id="IPR010512">
    <property type="entry name" value="DUF1091"/>
</dbReference>
<accession>A0A1B0DDG3</accession>
<keyword evidence="2" id="KW-1185">Reference proteome</keyword>
<evidence type="ECO:0000313" key="1">
    <source>
        <dbReference type="EnsemblMetazoa" id="PPAI005934-PA"/>
    </source>
</evidence>
<name>A0A1B0DDG3_PHLPP</name>
<dbReference type="Pfam" id="PF06477">
    <property type="entry name" value="DUF1091"/>
    <property type="match status" value="1"/>
</dbReference>
<dbReference type="PANTHER" id="PTHR20898">
    <property type="entry name" value="DAEDALUS ON 3-RELATED-RELATED"/>
    <property type="match status" value="1"/>
</dbReference>
<sequence length="100" mass="11874">MVRIAFFYRYTTYRSFLLDVNEDFCAFIREDQPARVTNYFWPTLKDASNFAEGCPFQKDHIYYIKDYAMDMSSFPPILPTGDYRVDIELKERSDDSPIAL</sequence>
<protein>
    <submittedName>
        <fullName evidence="1">Uncharacterized protein</fullName>
    </submittedName>
</protein>
<evidence type="ECO:0000313" key="2">
    <source>
        <dbReference type="Proteomes" id="UP000092462"/>
    </source>
</evidence>
<proteinExistence type="predicted"/>
<dbReference type="VEuPathDB" id="VectorBase:PPAPM1_007353"/>
<dbReference type="VEuPathDB" id="VectorBase:PPAI005934"/>
<dbReference type="Proteomes" id="UP000092462">
    <property type="component" value="Unassembled WGS sequence"/>
</dbReference>
<dbReference type="EnsemblMetazoa" id="PPAI005934-RA">
    <property type="protein sequence ID" value="PPAI005934-PA"/>
    <property type="gene ID" value="PPAI005934"/>
</dbReference>